<evidence type="ECO:0000313" key="9">
    <source>
        <dbReference type="Proteomes" id="UP000463224"/>
    </source>
</evidence>
<gene>
    <name evidence="8" type="ORF">GN330_21895</name>
</gene>
<evidence type="ECO:0000256" key="3">
    <source>
        <dbReference type="ARBA" id="ARBA00022692"/>
    </source>
</evidence>
<feature type="transmembrane region" description="Helical" evidence="6">
    <location>
        <begin position="94"/>
        <end position="111"/>
    </location>
</feature>
<dbReference type="GO" id="GO:0016020">
    <property type="term" value="C:membrane"/>
    <property type="evidence" value="ECO:0007669"/>
    <property type="project" value="UniProtKB-SubCell"/>
</dbReference>
<keyword evidence="4 6" id="KW-1133">Transmembrane helix</keyword>
<keyword evidence="9" id="KW-1185">Reference proteome</keyword>
<dbReference type="SUPFAM" id="SSF103481">
    <property type="entry name" value="Multidrug resistance efflux transporter EmrE"/>
    <property type="match status" value="2"/>
</dbReference>
<dbReference type="InterPro" id="IPR037185">
    <property type="entry name" value="EmrE-like"/>
</dbReference>
<dbReference type="PANTHER" id="PTHR22911">
    <property type="entry name" value="ACYL-MALONYL CONDENSING ENZYME-RELATED"/>
    <property type="match status" value="1"/>
</dbReference>
<organism evidence="8 9">
    <name type="scientific">Nitratireductor arenosus</name>
    <dbReference type="NCBI Taxonomy" id="2682096"/>
    <lineage>
        <taxon>Bacteria</taxon>
        <taxon>Pseudomonadati</taxon>
        <taxon>Pseudomonadota</taxon>
        <taxon>Alphaproteobacteria</taxon>
        <taxon>Hyphomicrobiales</taxon>
        <taxon>Phyllobacteriaceae</taxon>
        <taxon>Nitratireductor</taxon>
    </lineage>
</organism>
<comment type="caution">
    <text evidence="8">The sequence shown here is derived from an EMBL/GenBank/DDBJ whole genome shotgun (WGS) entry which is preliminary data.</text>
</comment>
<feature type="transmembrane region" description="Helical" evidence="6">
    <location>
        <begin position="142"/>
        <end position="159"/>
    </location>
</feature>
<feature type="transmembrane region" description="Helical" evidence="6">
    <location>
        <begin position="179"/>
        <end position="196"/>
    </location>
</feature>
<feature type="transmembrane region" description="Helical" evidence="6">
    <location>
        <begin position="290"/>
        <end position="308"/>
    </location>
</feature>
<reference evidence="8 9" key="1">
    <citation type="submission" date="2019-12" db="EMBL/GenBank/DDBJ databases">
        <title>Nitratireductor arenosus sp. nov., Isolated from sea sand, Jeju island, South Korea.</title>
        <authorList>
            <person name="Kim W."/>
        </authorList>
    </citation>
    <scope>NUCLEOTIDE SEQUENCE [LARGE SCALE GENOMIC DNA]</scope>
    <source>
        <strain evidence="8 9">CAU 1489</strain>
    </source>
</reference>
<feature type="transmembrane region" description="Helical" evidence="6">
    <location>
        <begin position="234"/>
        <end position="253"/>
    </location>
</feature>
<dbReference type="Proteomes" id="UP000463224">
    <property type="component" value="Unassembled WGS sequence"/>
</dbReference>
<feature type="transmembrane region" description="Helical" evidence="6">
    <location>
        <begin position="57"/>
        <end position="74"/>
    </location>
</feature>
<protein>
    <submittedName>
        <fullName evidence="8">EamA family transporter</fullName>
    </submittedName>
</protein>
<evidence type="ECO:0000256" key="5">
    <source>
        <dbReference type="ARBA" id="ARBA00023136"/>
    </source>
</evidence>
<comment type="subcellular location">
    <subcellularLocation>
        <location evidence="1">Membrane</location>
        <topology evidence="1">Multi-pass membrane protein</topology>
    </subcellularLocation>
</comment>
<evidence type="ECO:0000256" key="6">
    <source>
        <dbReference type="SAM" id="Phobius"/>
    </source>
</evidence>
<feature type="domain" description="EamA" evidence="7">
    <location>
        <begin position="26"/>
        <end position="158"/>
    </location>
</feature>
<evidence type="ECO:0000313" key="8">
    <source>
        <dbReference type="EMBL" id="MVA99909.1"/>
    </source>
</evidence>
<evidence type="ECO:0000256" key="2">
    <source>
        <dbReference type="ARBA" id="ARBA00009853"/>
    </source>
</evidence>
<keyword evidence="3 6" id="KW-0812">Transmembrane</keyword>
<proteinExistence type="inferred from homology"/>
<accession>A0A844QQQ9</accession>
<evidence type="ECO:0000256" key="1">
    <source>
        <dbReference type="ARBA" id="ARBA00004141"/>
    </source>
</evidence>
<dbReference type="InterPro" id="IPR000620">
    <property type="entry name" value="EamA_dom"/>
</dbReference>
<feature type="domain" description="EamA" evidence="7">
    <location>
        <begin position="177"/>
        <end position="307"/>
    </location>
</feature>
<feature type="transmembrane region" description="Helical" evidence="6">
    <location>
        <begin position="208"/>
        <end position="228"/>
    </location>
</feature>
<feature type="transmembrane region" description="Helical" evidence="6">
    <location>
        <begin position="25"/>
        <end position="45"/>
    </location>
</feature>
<dbReference type="Pfam" id="PF00892">
    <property type="entry name" value="EamA"/>
    <property type="match status" value="2"/>
</dbReference>
<evidence type="ECO:0000259" key="7">
    <source>
        <dbReference type="Pfam" id="PF00892"/>
    </source>
</evidence>
<dbReference type="PANTHER" id="PTHR22911:SF6">
    <property type="entry name" value="SOLUTE CARRIER FAMILY 35 MEMBER G1"/>
    <property type="match status" value="1"/>
</dbReference>
<dbReference type="AlphaFoldDB" id="A0A844QQQ9"/>
<evidence type="ECO:0000256" key="4">
    <source>
        <dbReference type="ARBA" id="ARBA00022989"/>
    </source>
</evidence>
<comment type="similarity">
    <text evidence="2">Belongs to the drug/metabolite transporter (DMT) superfamily. 10 TMS drug/metabolite exporter (DME) (TC 2.A.7.3) family.</text>
</comment>
<keyword evidence="5 6" id="KW-0472">Membrane</keyword>
<name>A0A844QQQ9_9HYPH</name>
<feature type="transmembrane region" description="Helical" evidence="6">
    <location>
        <begin position="265"/>
        <end position="284"/>
    </location>
</feature>
<sequence>MAYLAGDRGRCHDVSPLPDDDRRPLTGITLKVAAVCAFVAMSTFIKASGEVPPGQIVFFRSLFAVIPVVAVMVFRRELAVAFRTSRPLSHIARGVVGVIAMGLGFFALTRLPLPEWIAINYAQPLIVVMLSALVFGETVRIFRWGAVVVGLIGVTIISWPKLTLLSSGADLGRGEALGVLAALVGAVVSAVAMLLVRRLVKTEGSPTIVFWFSVTATVAGLLTLPFGWAALAPLQAVMLVMAGLCGGVGQILMTESYRHADMSTIAPFEYTSMLLGIAIGYTVFGDIPTIHVIVGGAIVVGAGLFIIWREHRLGLERGAARRVTPPQG</sequence>
<feature type="transmembrane region" description="Helical" evidence="6">
    <location>
        <begin position="117"/>
        <end position="135"/>
    </location>
</feature>
<dbReference type="EMBL" id="WPHG01000008">
    <property type="protein sequence ID" value="MVA99909.1"/>
    <property type="molecule type" value="Genomic_DNA"/>
</dbReference>